<dbReference type="GO" id="GO:0005634">
    <property type="term" value="C:nucleus"/>
    <property type="evidence" value="ECO:0007669"/>
    <property type="project" value="TreeGrafter"/>
</dbReference>
<reference evidence="6 7" key="1">
    <citation type="submission" date="2018-01" db="EMBL/GenBank/DDBJ databases">
        <title>Harnessing the power of phylogenomics to disentangle the directionality and signatures of interkingdom host jumping in the parasitic fungal genus Tolypocladium.</title>
        <authorList>
            <person name="Quandt C.A."/>
            <person name="Patterson W."/>
            <person name="Spatafora J.W."/>
        </authorList>
    </citation>
    <scope>NUCLEOTIDE SEQUENCE [LARGE SCALE GENOMIC DNA]</scope>
    <source>
        <strain evidence="6 7">NRBC 100945</strain>
    </source>
</reference>
<dbReference type="GO" id="GO:0000978">
    <property type="term" value="F:RNA polymerase II cis-regulatory region sequence-specific DNA binding"/>
    <property type="evidence" value="ECO:0007669"/>
    <property type="project" value="TreeGrafter"/>
</dbReference>
<feature type="domain" description="Zn(2)-C6 fungal-type" evidence="5">
    <location>
        <begin position="30"/>
        <end position="61"/>
    </location>
</feature>
<dbReference type="STRING" id="94208.A0A2S4LB74"/>
<dbReference type="GO" id="GO:0008270">
    <property type="term" value="F:zinc ion binding"/>
    <property type="evidence" value="ECO:0007669"/>
    <property type="project" value="InterPro"/>
</dbReference>
<protein>
    <recommendedName>
        <fullName evidence="5">Zn(2)-C6 fungal-type domain-containing protein</fullName>
    </recommendedName>
</protein>
<accession>A0A2S4LB74</accession>
<dbReference type="PANTHER" id="PTHR47424:SF9">
    <property type="entry name" value="TAH-2"/>
    <property type="match status" value="1"/>
</dbReference>
<dbReference type="InterPro" id="IPR036864">
    <property type="entry name" value="Zn2-C6_fun-type_DNA-bd_sf"/>
</dbReference>
<dbReference type="GO" id="GO:0000435">
    <property type="term" value="P:positive regulation of transcription from RNA polymerase II promoter by galactose"/>
    <property type="evidence" value="ECO:0007669"/>
    <property type="project" value="TreeGrafter"/>
</dbReference>
<feature type="compositionally biased region" description="Low complexity" evidence="4">
    <location>
        <begin position="123"/>
        <end position="133"/>
    </location>
</feature>
<dbReference type="SMART" id="SM00066">
    <property type="entry name" value="GAL4"/>
    <property type="match status" value="1"/>
</dbReference>
<dbReference type="PROSITE" id="PS50048">
    <property type="entry name" value="ZN2_CY6_FUNGAL_2"/>
    <property type="match status" value="1"/>
</dbReference>
<evidence type="ECO:0000256" key="2">
    <source>
        <dbReference type="ARBA" id="ARBA00023163"/>
    </source>
</evidence>
<dbReference type="GO" id="GO:0000981">
    <property type="term" value="F:DNA-binding transcription factor activity, RNA polymerase II-specific"/>
    <property type="evidence" value="ECO:0007669"/>
    <property type="project" value="InterPro"/>
</dbReference>
<dbReference type="PROSITE" id="PS00463">
    <property type="entry name" value="ZN2_CY6_FUNGAL_1"/>
    <property type="match status" value="1"/>
</dbReference>
<dbReference type="Proteomes" id="UP000237481">
    <property type="component" value="Unassembled WGS sequence"/>
</dbReference>
<dbReference type="InterPro" id="IPR001138">
    <property type="entry name" value="Zn2Cys6_DnaBD"/>
</dbReference>
<evidence type="ECO:0000256" key="4">
    <source>
        <dbReference type="SAM" id="MobiDB-lite"/>
    </source>
</evidence>
<evidence type="ECO:0000313" key="6">
    <source>
        <dbReference type="EMBL" id="POR39682.1"/>
    </source>
</evidence>
<dbReference type="SUPFAM" id="SSF57701">
    <property type="entry name" value="Zn2/Cys6 DNA-binding domain"/>
    <property type="match status" value="1"/>
</dbReference>
<keyword evidence="3" id="KW-0539">Nucleus</keyword>
<dbReference type="EMBL" id="PKSG01000015">
    <property type="protein sequence ID" value="POR39682.1"/>
    <property type="molecule type" value="Genomic_DNA"/>
</dbReference>
<feature type="region of interest" description="Disordered" evidence="4">
    <location>
        <begin position="107"/>
        <end position="145"/>
    </location>
</feature>
<dbReference type="AlphaFoldDB" id="A0A2S4LB74"/>
<dbReference type="OrthoDB" id="2351791at2759"/>
<dbReference type="CDD" id="cd00067">
    <property type="entry name" value="GAL4"/>
    <property type="match status" value="1"/>
</dbReference>
<gene>
    <name evidence="6" type="ORF">TPAR_00127</name>
</gene>
<keyword evidence="7" id="KW-1185">Reference proteome</keyword>
<dbReference type="Pfam" id="PF00172">
    <property type="entry name" value="Zn_clus"/>
    <property type="match status" value="1"/>
</dbReference>
<name>A0A2S4LB74_9HYPO</name>
<evidence type="ECO:0000313" key="7">
    <source>
        <dbReference type="Proteomes" id="UP000237481"/>
    </source>
</evidence>
<dbReference type="InterPro" id="IPR051127">
    <property type="entry name" value="Fungal_SecMet_Regulators"/>
</dbReference>
<evidence type="ECO:0000256" key="1">
    <source>
        <dbReference type="ARBA" id="ARBA00023015"/>
    </source>
</evidence>
<feature type="non-terminal residue" evidence="6">
    <location>
        <position position="202"/>
    </location>
</feature>
<keyword evidence="2" id="KW-0804">Transcription</keyword>
<proteinExistence type="predicted"/>
<dbReference type="PANTHER" id="PTHR47424">
    <property type="entry name" value="REGULATORY PROTEIN GAL4"/>
    <property type="match status" value="1"/>
</dbReference>
<keyword evidence="1" id="KW-0805">Transcription regulation</keyword>
<feature type="region of interest" description="Disordered" evidence="4">
    <location>
        <begin position="1"/>
        <end position="22"/>
    </location>
</feature>
<organism evidence="6 7">
    <name type="scientific">Tolypocladium paradoxum</name>
    <dbReference type="NCBI Taxonomy" id="94208"/>
    <lineage>
        <taxon>Eukaryota</taxon>
        <taxon>Fungi</taxon>
        <taxon>Dikarya</taxon>
        <taxon>Ascomycota</taxon>
        <taxon>Pezizomycotina</taxon>
        <taxon>Sordariomycetes</taxon>
        <taxon>Hypocreomycetidae</taxon>
        <taxon>Hypocreales</taxon>
        <taxon>Ophiocordycipitaceae</taxon>
        <taxon>Tolypocladium</taxon>
    </lineage>
</organism>
<evidence type="ECO:0000256" key="3">
    <source>
        <dbReference type="ARBA" id="ARBA00023242"/>
    </source>
</evidence>
<sequence length="202" mass="21275">MDGASDKAPGATELQSPSPPRYMRSRIANACDGCKARKVRCDGKLPCGYCSGRQRPYTCHYSPQRRRRPQRRLPRLAVPAFGARGAGTATPELRGGDDSSAVVATATTPHSMPGTAGTGAGSAGAPAQTQTQAVEPSAADDDTEVPREARLLCDAHGKLIFIGDCAPLSFFQSVRQLVTSRVGQNAFAPESSRYSVLENAPA</sequence>
<evidence type="ECO:0000259" key="5">
    <source>
        <dbReference type="PROSITE" id="PS50048"/>
    </source>
</evidence>
<comment type="caution">
    <text evidence="6">The sequence shown here is derived from an EMBL/GenBank/DDBJ whole genome shotgun (WGS) entry which is preliminary data.</text>
</comment>
<dbReference type="Gene3D" id="4.10.240.10">
    <property type="entry name" value="Zn(2)-C6 fungal-type DNA-binding domain"/>
    <property type="match status" value="1"/>
</dbReference>